<dbReference type="Proteomes" id="UP000440978">
    <property type="component" value="Unassembled WGS sequence"/>
</dbReference>
<dbReference type="InterPro" id="IPR000600">
    <property type="entry name" value="ROK"/>
</dbReference>
<dbReference type="Gene3D" id="1.10.10.10">
    <property type="entry name" value="Winged helix-like DNA-binding domain superfamily/Winged helix DNA-binding domain"/>
    <property type="match status" value="1"/>
</dbReference>
<keyword evidence="3" id="KW-0859">Xylose metabolism</keyword>
<comment type="similarity">
    <text evidence="2">Belongs to the ROK (NagC/XylR) family.</text>
</comment>
<evidence type="ECO:0000313" key="4">
    <source>
        <dbReference type="EMBL" id="MTT32363.1"/>
    </source>
</evidence>
<evidence type="ECO:0000256" key="1">
    <source>
        <dbReference type="ARBA" id="ARBA00002486"/>
    </source>
</evidence>
<dbReference type="PANTHER" id="PTHR18964">
    <property type="entry name" value="ROK (REPRESSOR, ORF, KINASE) FAMILY"/>
    <property type="match status" value="1"/>
</dbReference>
<dbReference type="Gene3D" id="3.30.420.40">
    <property type="match status" value="2"/>
</dbReference>
<proteinExistence type="inferred from homology"/>
<comment type="caution">
    <text evidence="4">The sequence shown here is derived from an EMBL/GenBank/DDBJ whole genome shotgun (WGS) entry which is preliminary data.</text>
</comment>
<protein>
    <submittedName>
        <fullName evidence="4">ROK family protein</fullName>
    </submittedName>
</protein>
<dbReference type="Pfam" id="PF13412">
    <property type="entry name" value="HTH_24"/>
    <property type="match status" value="1"/>
</dbReference>
<sequence>MMKKGNLDLIKKMNRTLVLETIRRDQPISRASISKKLGLSRSTVTLVVNELLEKKFVFELGLGDSTVGGGRKGMKLGFNPKSGYGVGVDIGRSNIIIIITDMDSDIVFKEIYPSTNNVETIANYISTSMSKSGVDTKRIFGIGIGVPGLVNTRSGEIIELSALGWKNFNLLEQIQPYFKYPIFVNNDVNCAALGERWVDKTDNMIFIAIGSGIGSAIIANGDLVEGHHFSAGEINLFIDREDIKHGKENNSESIGVFEQQVSGLAFEKLGYSAEFVLSNYKKGQKEIDQIIDQFVNYLSITLANMTSFLNPEKIVIGGGVSKSLNVVIEDIKQKVASFTNIPVEIELACLGSDAGALGAIAYAFDKIQNEDFM</sequence>
<dbReference type="SUPFAM" id="SSF53067">
    <property type="entry name" value="Actin-like ATPase domain"/>
    <property type="match status" value="1"/>
</dbReference>
<reference evidence="4 5" key="1">
    <citation type="submission" date="2019-11" db="EMBL/GenBank/DDBJ databases">
        <title>Terrilactibacillus tamarindus sp. nov. BCM23-1 isolated from bark of Tamarindus indica.</title>
        <authorList>
            <person name="Kingkaew E."/>
            <person name="Tanasupawat S."/>
        </authorList>
    </citation>
    <scope>NUCLEOTIDE SEQUENCE [LARGE SCALE GENOMIC DNA]</scope>
    <source>
        <strain evidence="4 5">BCM23-1</strain>
    </source>
</reference>
<keyword evidence="5" id="KW-1185">Reference proteome</keyword>
<dbReference type="Pfam" id="PF00480">
    <property type="entry name" value="ROK"/>
    <property type="match status" value="1"/>
</dbReference>
<comment type="function">
    <text evidence="1">Transcriptional repressor of xylose-utilizing enzymes.</text>
</comment>
<dbReference type="InterPro" id="IPR036388">
    <property type="entry name" value="WH-like_DNA-bd_sf"/>
</dbReference>
<name>A0A6N8CTJ2_9BACI</name>
<dbReference type="AlphaFoldDB" id="A0A6N8CTJ2"/>
<gene>
    <name evidence="4" type="ORF">GMB86_10130</name>
</gene>
<dbReference type="InterPro" id="IPR043129">
    <property type="entry name" value="ATPase_NBD"/>
</dbReference>
<keyword evidence="3" id="KW-0119">Carbohydrate metabolism</keyword>
<dbReference type="GO" id="GO:0042732">
    <property type="term" value="P:D-xylose metabolic process"/>
    <property type="evidence" value="ECO:0007669"/>
    <property type="project" value="UniProtKB-KW"/>
</dbReference>
<accession>A0A6N8CTJ2</accession>
<dbReference type="OrthoDB" id="9796533at2"/>
<evidence type="ECO:0000256" key="3">
    <source>
        <dbReference type="ARBA" id="ARBA00022629"/>
    </source>
</evidence>
<dbReference type="InterPro" id="IPR036390">
    <property type="entry name" value="WH_DNA-bd_sf"/>
</dbReference>
<organism evidence="4 5">
    <name type="scientific">Terrilactibacillus tamarindi</name>
    <dbReference type="NCBI Taxonomy" id="2599694"/>
    <lineage>
        <taxon>Bacteria</taxon>
        <taxon>Bacillati</taxon>
        <taxon>Bacillota</taxon>
        <taxon>Bacilli</taxon>
        <taxon>Bacillales</taxon>
        <taxon>Bacillaceae</taxon>
        <taxon>Terrilactibacillus</taxon>
    </lineage>
</organism>
<dbReference type="PANTHER" id="PTHR18964:SF149">
    <property type="entry name" value="BIFUNCTIONAL UDP-N-ACETYLGLUCOSAMINE 2-EPIMERASE_N-ACETYLMANNOSAMINE KINASE"/>
    <property type="match status" value="1"/>
</dbReference>
<evidence type="ECO:0000256" key="2">
    <source>
        <dbReference type="ARBA" id="ARBA00006479"/>
    </source>
</evidence>
<dbReference type="EMBL" id="WNHB01000015">
    <property type="protein sequence ID" value="MTT32363.1"/>
    <property type="molecule type" value="Genomic_DNA"/>
</dbReference>
<evidence type="ECO:0000313" key="5">
    <source>
        <dbReference type="Proteomes" id="UP000440978"/>
    </source>
</evidence>
<dbReference type="SUPFAM" id="SSF46785">
    <property type="entry name" value="Winged helix' DNA-binding domain"/>
    <property type="match status" value="1"/>
</dbReference>